<dbReference type="SUPFAM" id="SSF51735">
    <property type="entry name" value="NAD(P)-binding Rossmann-fold domains"/>
    <property type="match status" value="1"/>
</dbReference>
<dbReference type="Proteomes" id="UP001524586">
    <property type="component" value="Unassembled WGS sequence"/>
</dbReference>
<evidence type="ECO:0000313" key="5">
    <source>
        <dbReference type="Proteomes" id="UP001524586"/>
    </source>
</evidence>
<evidence type="ECO:0000313" key="4">
    <source>
        <dbReference type="EMBL" id="MCQ8127371.1"/>
    </source>
</evidence>
<dbReference type="Gene3D" id="3.40.50.720">
    <property type="entry name" value="NAD(P)-binding Rossmann-like Domain"/>
    <property type="match status" value="1"/>
</dbReference>
<reference evidence="4 5" key="1">
    <citation type="submission" date="2022-07" db="EMBL/GenBank/DDBJ databases">
        <title>Methylomonas rivi sp. nov., Methylomonas rosea sp. nov., Methylomonas aureus sp. nov. and Methylomonas subterranea sp. nov., four novel methanotrophs isolated from a freshwater creek and the deep terrestrial subsurface.</title>
        <authorList>
            <person name="Abin C."/>
            <person name="Sankaranarayanan K."/>
            <person name="Garner C."/>
            <person name="Sindelar R."/>
            <person name="Kotary K."/>
            <person name="Garner R."/>
            <person name="Barclay S."/>
            <person name="Lawson P."/>
            <person name="Krumholz L."/>
        </authorList>
    </citation>
    <scope>NUCLEOTIDE SEQUENCE [LARGE SCALE GENOMIC DNA]</scope>
    <source>
        <strain evidence="4 5">WSC-6</strain>
    </source>
</reference>
<dbReference type="InterPro" id="IPR048381">
    <property type="entry name" value="GDH_C"/>
</dbReference>
<name>A0ABT1U2N5_9GAMM</name>
<dbReference type="SUPFAM" id="SSF53223">
    <property type="entry name" value="Aminoacid dehydrogenase-like, N-terminal domain"/>
    <property type="match status" value="1"/>
</dbReference>
<accession>A0ABT1U2N5</accession>
<proteinExistence type="predicted"/>
<evidence type="ECO:0000259" key="3">
    <source>
        <dbReference type="Pfam" id="PF21074"/>
    </source>
</evidence>
<dbReference type="RefSeq" id="WP_256613690.1">
    <property type="nucleotide sequence ID" value="NZ_JANIBK010000007.1"/>
</dbReference>
<dbReference type="InterPro" id="IPR049058">
    <property type="entry name" value="NAD_Glu_DH_HM2"/>
</dbReference>
<dbReference type="InterPro" id="IPR028971">
    <property type="entry name" value="NAD-GDH_cat"/>
</dbReference>
<dbReference type="Pfam" id="PF21078">
    <property type="entry name" value="GDH_HM3"/>
    <property type="match status" value="1"/>
</dbReference>
<feature type="domain" description="NAD-glutamate dehydrogenase catalytic" evidence="2">
    <location>
        <begin position="243"/>
        <end position="731"/>
    </location>
</feature>
<keyword evidence="1" id="KW-0560">Oxidoreductase</keyword>
<comment type="caution">
    <text evidence="4">The sequence shown here is derived from an EMBL/GenBank/DDBJ whole genome shotgun (WGS) entry which is preliminary data.</text>
</comment>
<gene>
    <name evidence="4" type="ORF">NP596_02785</name>
</gene>
<dbReference type="Pfam" id="PF05088">
    <property type="entry name" value="Bac_GDH_CD"/>
    <property type="match status" value="1"/>
</dbReference>
<dbReference type="EMBL" id="JANIBK010000007">
    <property type="protein sequence ID" value="MCQ8127371.1"/>
    <property type="molecule type" value="Genomic_DNA"/>
</dbReference>
<dbReference type="PANTHER" id="PTHR43403">
    <property type="entry name" value="NAD-SPECIFIC GLUTAMATE DEHYDROGENASE"/>
    <property type="match status" value="1"/>
</dbReference>
<dbReference type="PANTHER" id="PTHR43403:SF1">
    <property type="entry name" value="NAD-SPECIFIC GLUTAMATE DEHYDROGENASE"/>
    <property type="match status" value="1"/>
</dbReference>
<dbReference type="InterPro" id="IPR046346">
    <property type="entry name" value="Aminoacid_DH-like_N_sf"/>
</dbReference>
<dbReference type="Pfam" id="PF21079">
    <property type="entry name" value="GDH_HM2"/>
    <property type="match status" value="1"/>
</dbReference>
<dbReference type="InterPro" id="IPR036291">
    <property type="entry name" value="NAD(P)-bd_dom_sf"/>
</dbReference>
<evidence type="ECO:0000256" key="1">
    <source>
        <dbReference type="ARBA" id="ARBA00023002"/>
    </source>
</evidence>
<dbReference type="InterPro" id="IPR049056">
    <property type="entry name" value="NAD_Glu_DH_HM3"/>
</dbReference>
<protein>
    <submittedName>
        <fullName evidence="4">NAD-glutamate dehydrogenase</fullName>
    </submittedName>
</protein>
<dbReference type="Pfam" id="PF21074">
    <property type="entry name" value="GDH_C"/>
    <property type="match status" value="1"/>
</dbReference>
<sequence length="1109" mass="125007">MRKRIRSWQENLRIFTEKALGKQSAIPLLQKYAGLFPPDYQALVSPRYAFNDILHLEQLTTPNHQTVSLIKPYANHPHYRLHFYSQRERYLDEFIPLLENMNLRVIDQVQFGFSLAGIPATIKSFTIKAATEQCKSFSAVQDRLLETIQAVMALRVENDALNKLVIMTAMDWQACDALRTYRNYYLQLEHRTTKDSIHHALINNPHVAKALYDYFEARFRPDPDWRDSLIREEQVLFPLRLQLLENMAAVANINDDRILRTLFNLIDATVRSNFHRRRLQDDYFIAIKVNSLGVIDMPAPKPQYEVYVHGVDMEGIHLRGGKVSRGGIRWSDRIDDFRTEILGLMQTQISKNALIIPTGAKGGFVVKNNGGRLDFREAGKQAYIRLMRGLLDLTDNYREDSVVSPAGIVVHDDPDPYLVVAADKGTAKFSDIANGVAAEYQFWLGDAFASGGSRGYDHKALGITARGAWECVRRHFRELGKDIQSEPFTVIGVGSMDGDVFGNGMLLSPCIRLLAAFSGQHIFIDPNPPASEEAFKERQRLFELPGSSWNDYDRQLISHGGGVYARSSKDIPVSAEVKKWLGIRYQSIDGESLIQHLLKAPVELLWLGGIGTYVKASSEKPEDVGDRGNDNVRVDARELGAMVVGEGANLGFTQKARIEYSLAGGRINTDAVDNSAGVDTSDHEVNLKILLTLLHKKNLIADYQSLFIGMTAAVCRLVLADNYAQSLCLSLEQQRCAENPAAFMQVADRLEAAGFLDRAVESFPQSKEIQARPGQALTRPELAVLMSAGKMYLTEQIQSQTEMLRNEFCGGYLQAYFPAEFTDLYKQHLSSHPLADEITATMISNYLINQAGCGFLSQDDDMENGGTLAYVKCYLTFDRVLEAQELRKALYALDNTLPTNLQYGLLLQIENTLSEFSRWAVLHHKSICPDAETVQCYSGYLTIYADYLTRQPREEQAEKAAVAEMDDIPLELAERMALLARLKNFPFIVALAVATRQDLIAIVKLLADIDQSFGLHDIEQQLAQIPRRDYWVKTVCNNLQADIHRFSAKLAGNILDSQAQNCSAYIERHINKTQLKYYRKIYLENQKMAPVNLLAYITLIRALGNLLEV</sequence>
<feature type="domain" description="NAD-specific glutamate dehydrogenase C-terminal" evidence="3">
    <location>
        <begin position="774"/>
        <end position="1079"/>
    </location>
</feature>
<dbReference type="InterPro" id="IPR007780">
    <property type="entry name" value="NAD_Glu_DH_bac"/>
</dbReference>
<evidence type="ECO:0000259" key="2">
    <source>
        <dbReference type="Pfam" id="PF05088"/>
    </source>
</evidence>
<keyword evidence="5" id="KW-1185">Reference proteome</keyword>
<organism evidence="4 5">
    <name type="scientific">Methylomonas rivi</name>
    <dbReference type="NCBI Taxonomy" id="2952226"/>
    <lineage>
        <taxon>Bacteria</taxon>
        <taxon>Pseudomonadati</taxon>
        <taxon>Pseudomonadota</taxon>
        <taxon>Gammaproteobacteria</taxon>
        <taxon>Methylococcales</taxon>
        <taxon>Methylococcaceae</taxon>
        <taxon>Methylomonas</taxon>
    </lineage>
</organism>